<evidence type="ECO:0000313" key="3">
    <source>
        <dbReference type="EMBL" id="GGF02737.1"/>
    </source>
</evidence>
<name>A0ABQ1TSN0_9BACT</name>
<comment type="caution">
    <text evidence="3">The sequence shown here is derived from an EMBL/GenBank/DDBJ whole genome shotgun (WGS) entry which is preliminary data.</text>
</comment>
<keyword evidence="2" id="KW-0472">Membrane</keyword>
<accession>A0ABQ1TSN0</accession>
<keyword evidence="2" id="KW-0812">Transmembrane</keyword>
<gene>
    <name evidence="3" type="ORF">GCM10011383_12060</name>
</gene>
<feature type="transmembrane region" description="Helical" evidence="2">
    <location>
        <begin position="40"/>
        <end position="56"/>
    </location>
</feature>
<evidence type="ECO:0000256" key="2">
    <source>
        <dbReference type="SAM" id="Phobius"/>
    </source>
</evidence>
<sequence length="86" mass="9892">MRFDRSLLRTILFSLTVVMMVIGVYQTVLQDDQNAVRDNYWLFTFGFSFYLIYWYLGRKDREAAPPAGKPAAPAAPAKKKAAKKKK</sequence>
<evidence type="ECO:0000313" key="4">
    <source>
        <dbReference type="Proteomes" id="UP000632273"/>
    </source>
</evidence>
<protein>
    <recommendedName>
        <fullName evidence="5">Signal peptidase</fullName>
    </recommendedName>
</protein>
<dbReference type="RefSeq" id="WP_188812119.1">
    <property type="nucleotide sequence ID" value="NZ_BMHT01000002.1"/>
</dbReference>
<reference evidence="4" key="1">
    <citation type="journal article" date="2019" name="Int. J. Syst. Evol. Microbiol.">
        <title>The Global Catalogue of Microorganisms (GCM) 10K type strain sequencing project: providing services to taxonomists for standard genome sequencing and annotation.</title>
        <authorList>
            <consortium name="The Broad Institute Genomics Platform"/>
            <consortium name="The Broad Institute Genome Sequencing Center for Infectious Disease"/>
            <person name="Wu L."/>
            <person name="Ma J."/>
        </authorList>
    </citation>
    <scope>NUCLEOTIDE SEQUENCE [LARGE SCALE GENOMIC DNA]</scope>
    <source>
        <strain evidence="4">CGMCC 1.15197</strain>
    </source>
</reference>
<feature type="compositionally biased region" description="Low complexity" evidence="1">
    <location>
        <begin position="64"/>
        <end position="76"/>
    </location>
</feature>
<proteinExistence type="predicted"/>
<keyword evidence="4" id="KW-1185">Reference proteome</keyword>
<dbReference type="EMBL" id="BMHT01000002">
    <property type="protein sequence ID" value="GGF02737.1"/>
    <property type="molecule type" value="Genomic_DNA"/>
</dbReference>
<keyword evidence="2" id="KW-1133">Transmembrane helix</keyword>
<dbReference type="Proteomes" id="UP000632273">
    <property type="component" value="Unassembled WGS sequence"/>
</dbReference>
<feature type="compositionally biased region" description="Basic residues" evidence="1">
    <location>
        <begin position="77"/>
        <end position="86"/>
    </location>
</feature>
<feature type="region of interest" description="Disordered" evidence="1">
    <location>
        <begin position="62"/>
        <end position="86"/>
    </location>
</feature>
<evidence type="ECO:0000256" key="1">
    <source>
        <dbReference type="SAM" id="MobiDB-lite"/>
    </source>
</evidence>
<organism evidence="3 4">
    <name type="scientific">Hymenobacter cavernae</name>
    <dbReference type="NCBI Taxonomy" id="2044852"/>
    <lineage>
        <taxon>Bacteria</taxon>
        <taxon>Pseudomonadati</taxon>
        <taxon>Bacteroidota</taxon>
        <taxon>Cytophagia</taxon>
        <taxon>Cytophagales</taxon>
        <taxon>Hymenobacteraceae</taxon>
        <taxon>Hymenobacter</taxon>
    </lineage>
</organism>
<evidence type="ECO:0008006" key="5">
    <source>
        <dbReference type="Google" id="ProtNLM"/>
    </source>
</evidence>
<feature type="transmembrane region" description="Helical" evidence="2">
    <location>
        <begin position="7"/>
        <end position="28"/>
    </location>
</feature>